<name>A0AAD7MXV1_9AGAR</name>
<evidence type="ECO:0000313" key="2">
    <source>
        <dbReference type="Proteomes" id="UP001215598"/>
    </source>
</evidence>
<proteinExistence type="predicted"/>
<reference evidence="1" key="1">
    <citation type="submission" date="2023-03" db="EMBL/GenBank/DDBJ databases">
        <title>Massive genome expansion in bonnet fungi (Mycena s.s.) driven by repeated elements and novel gene families across ecological guilds.</title>
        <authorList>
            <consortium name="Lawrence Berkeley National Laboratory"/>
            <person name="Harder C.B."/>
            <person name="Miyauchi S."/>
            <person name="Viragh M."/>
            <person name="Kuo A."/>
            <person name="Thoen E."/>
            <person name="Andreopoulos B."/>
            <person name="Lu D."/>
            <person name="Skrede I."/>
            <person name="Drula E."/>
            <person name="Henrissat B."/>
            <person name="Morin E."/>
            <person name="Kohler A."/>
            <person name="Barry K."/>
            <person name="LaButti K."/>
            <person name="Morin E."/>
            <person name="Salamov A."/>
            <person name="Lipzen A."/>
            <person name="Mereny Z."/>
            <person name="Hegedus B."/>
            <person name="Baldrian P."/>
            <person name="Stursova M."/>
            <person name="Weitz H."/>
            <person name="Taylor A."/>
            <person name="Grigoriev I.V."/>
            <person name="Nagy L.G."/>
            <person name="Martin F."/>
            <person name="Kauserud H."/>
        </authorList>
    </citation>
    <scope>NUCLEOTIDE SEQUENCE</scope>
    <source>
        <strain evidence="1">CBHHK182m</strain>
    </source>
</reference>
<gene>
    <name evidence="1" type="ORF">B0H16DRAFT_1466235</name>
</gene>
<dbReference type="AlphaFoldDB" id="A0AAD7MXV1"/>
<dbReference type="EMBL" id="JARKIB010000117">
    <property type="protein sequence ID" value="KAJ7737310.1"/>
    <property type="molecule type" value="Genomic_DNA"/>
</dbReference>
<evidence type="ECO:0000313" key="1">
    <source>
        <dbReference type="EMBL" id="KAJ7737310.1"/>
    </source>
</evidence>
<keyword evidence="2" id="KW-1185">Reference proteome</keyword>
<comment type="caution">
    <text evidence="1">The sequence shown here is derived from an EMBL/GenBank/DDBJ whole genome shotgun (WGS) entry which is preliminary data.</text>
</comment>
<organism evidence="1 2">
    <name type="scientific">Mycena metata</name>
    <dbReference type="NCBI Taxonomy" id="1033252"/>
    <lineage>
        <taxon>Eukaryota</taxon>
        <taxon>Fungi</taxon>
        <taxon>Dikarya</taxon>
        <taxon>Basidiomycota</taxon>
        <taxon>Agaricomycotina</taxon>
        <taxon>Agaricomycetes</taxon>
        <taxon>Agaricomycetidae</taxon>
        <taxon>Agaricales</taxon>
        <taxon>Marasmiineae</taxon>
        <taxon>Mycenaceae</taxon>
        <taxon>Mycena</taxon>
    </lineage>
</organism>
<protein>
    <submittedName>
        <fullName evidence="1">Uncharacterized protein</fullName>
    </submittedName>
</protein>
<sequence>MSSKQPEEKLGWARVSISNLRPSAYKTPAPDNVMQSSSVAVELALQMQLAQAKFCANPAKGNVKPTNQLVLHWFKSKLPKDLGWKVGFDNGRVMSQTKLAIQPGKFGGCRWLYNHFKRE</sequence>
<accession>A0AAD7MXV1</accession>
<dbReference type="Proteomes" id="UP001215598">
    <property type="component" value="Unassembled WGS sequence"/>
</dbReference>